<dbReference type="InterPro" id="IPR003593">
    <property type="entry name" value="AAA+_ATPase"/>
</dbReference>
<dbReference type="EMBL" id="WIVE01000020">
    <property type="protein sequence ID" value="MQX36507.1"/>
    <property type="molecule type" value="Genomic_DNA"/>
</dbReference>
<keyword evidence="6" id="KW-1185">Reference proteome</keyword>
<evidence type="ECO:0000256" key="1">
    <source>
        <dbReference type="ARBA" id="ARBA00022448"/>
    </source>
</evidence>
<dbReference type="PROSITE" id="PS50893">
    <property type="entry name" value="ABC_TRANSPORTER_2"/>
    <property type="match status" value="1"/>
</dbReference>
<dbReference type="SUPFAM" id="SSF52540">
    <property type="entry name" value="P-loop containing nucleoside triphosphate hydrolases"/>
    <property type="match status" value="1"/>
</dbReference>
<proteinExistence type="predicted"/>
<dbReference type="Gene3D" id="3.40.50.300">
    <property type="entry name" value="P-loop containing nucleotide triphosphate hydrolases"/>
    <property type="match status" value="1"/>
</dbReference>
<protein>
    <submittedName>
        <fullName evidence="5">ATP-binding cassette domain-containing protein</fullName>
    </submittedName>
</protein>
<accession>A0A7X1ZDU4</accession>
<reference evidence="5 6" key="1">
    <citation type="submission" date="2019-10" db="EMBL/GenBank/DDBJ databases">
        <title>Draft whole-genome sequence of the purple nonsulfur photosynthetic bacterium Roseospira navarrensis DSM 15114.</title>
        <authorList>
            <person name="Kyndt J.A."/>
            <person name="Meyer T.E."/>
        </authorList>
    </citation>
    <scope>NUCLEOTIDE SEQUENCE [LARGE SCALE GENOMIC DNA]</scope>
    <source>
        <strain evidence="5 6">DSM 15114</strain>
    </source>
</reference>
<keyword evidence="2" id="KW-0547">Nucleotide-binding</keyword>
<keyword evidence="1" id="KW-0813">Transport</keyword>
<feature type="domain" description="ABC transporter" evidence="4">
    <location>
        <begin position="8"/>
        <end position="249"/>
    </location>
</feature>
<dbReference type="InterPro" id="IPR027417">
    <property type="entry name" value="P-loop_NTPase"/>
</dbReference>
<name>A0A7X1ZDU4_9PROT</name>
<dbReference type="CDD" id="cd03219">
    <property type="entry name" value="ABC_Mj1267_LivG_branched"/>
    <property type="match status" value="1"/>
</dbReference>
<dbReference type="PANTHER" id="PTHR45772:SF2">
    <property type="entry name" value="ABC TRANSPORTER ATP-BINDING PROTEIN"/>
    <property type="match status" value="1"/>
</dbReference>
<dbReference type="SMART" id="SM00382">
    <property type="entry name" value="AAA"/>
    <property type="match status" value="1"/>
</dbReference>
<sequence>MRAPGPLLEVEGLSKAFGGVTASDALSFTVMPGEVHALIGPNGAGKTTAVAQIAGELKPDDGRIRLDGREISHLPVHRRALLGLGRSFQITSVLPDFSVLDNVALAVQAHAGHSFRLIRNARRDARLRDPARAMLTRVGLAAVAGRAAGALSHGEKRKLELAMALAGHPRLLLLDEPMAGMGGEDSARMVEVLQGLKGTVAMLLVEHDMDVVFALADRITVLDGGRVLATGDPEAVRADPAVIAAYLGEEGVACQPC</sequence>
<dbReference type="AlphaFoldDB" id="A0A7X1ZDU4"/>
<dbReference type="OrthoDB" id="9779872at2"/>
<evidence type="ECO:0000256" key="3">
    <source>
        <dbReference type="ARBA" id="ARBA00022840"/>
    </source>
</evidence>
<evidence type="ECO:0000313" key="5">
    <source>
        <dbReference type="EMBL" id="MQX36507.1"/>
    </source>
</evidence>
<evidence type="ECO:0000256" key="2">
    <source>
        <dbReference type="ARBA" id="ARBA00022741"/>
    </source>
</evidence>
<dbReference type="GO" id="GO:0005886">
    <property type="term" value="C:plasma membrane"/>
    <property type="evidence" value="ECO:0007669"/>
    <property type="project" value="TreeGrafter"/>
</dbReference>
<gene>
    <name evidence="5" type="ORF">GHC57_08255</name>
</gene>
<evidence type="ECO:0000313" key="6">
    <source>
        <dbReference type="Proteomes" id="UP000434582"/>
    </source>
</evidence>
<dbReference type="InterPro" id="IPR032823">
    <property type="entry name" value="BCA_ABC_TP_C"/>
</dbReference>
<dbReference type="GO" id="GO:0005524">
    <property type="term" value="F:ATP binding"/>
    <property type="evidence" value="ECO:0007669"/>
    <property type="project" value="UniProtKB-KW"/>
</dbReference>
<dbReference type="Proteomes" id="UP000434582">
    <property type="component" value="Unassembled WGS sequence"/>
</dbReference>
<organism evidence="5 6">
    <name type="scientific">Roseospira navarrensis</name>
    <dbReference type="NCBI Taxonomy" id="140058"/>
    <lineage>
        <taxon>Bacteria</taxon>
        <taxon>Pseudomonadati</taxon>
        <taxon>Pseudomonadota</taxon>
        <taxon>Alphaproteobacteria</taxon>
        <taxon>Rhodospirillales</taxon>
        <taxon>Rhodospirillaceae</taxon>
        <taxon>Roseospira</taxon>
    </lineage>
</organism>
<dbReference type="InterPro" id="IPR003439">
    <property type="entry name" value="ABC_transporter-like_ATP-bd"/>
</dbReference>
<dbReference type="PANTHER" id="PTHR45772">
    <property type="entry name" value="CONSERVED COMPONENT OF ABC TRANSPORTER FOR NATURAL AMINO ACIDS-RELATED"/>
    <property type="match status" value="1"/>
</dbReference>
<dbReference type="GO" id="GO:0016887">
    <property type="term" value="F:ATP hydrolysis activity"/>
    <property type="evidence" value="ECO:0007669"/>
    <property type="project" value="InterPro"/>
</dbReference>
<dbReference type="Pfam" id="PF12399">
    <property type="entry name" value="BCA_ABC_TP_C"/>
    <property type="match status" value="1"/>
</dbReference>
<dbReference type="Pfam" id="PF00005">
    <property type="entry name" value="ABC_tran"/>
    <property type="match status" value="1"/>
</dbReference>
<dbReference type="PROSITE" id="PS00211">
    <property type="entry name" value="ABC_TRANSPORTER_1"/>
    <property type="match status" value="1"/>
</dbReference>
<comment type="caution">
    <text evidence="5">The sequence shown here is derived from an EMBL/GenBank/DDBJ whole genome shotgun (WGS) entry which is preliminary data.</text>
</comment>
<dbReference type="InterPro" id="IPR051120">
    <property type="entry name" value="ABC_AA/LPS_Transport"/>
</dbReference>
<evidence type="ECO:0000259" key="4">
    <source>
        <dbReference type="PROSITE" id="PS50893"/>
    </source>
</evidence>
<dbReference type="RefSeq" id="WP_153343065.1">
    <property type="nucleotide sequence ID" value="NZ_WIVE01000020.1"/>
</dbReference>
<dbReference type="InterPro" id="IPR017871">
    <property type="entry name" value="ABC_transporter-like_CS"/>
</dbReference>
<keyword evidence="3 5" id="KW-0067">ATP-binding</keyword>